<evidence type="ECO:0000313" key="5">
    <source>
        <dbReference type="EMBL" id="MCQ4042454.1"/>
    </source>
</evidence>
<keyword evidence="6" id="KW-1185">Reference proteome</keyword>
<feature type="binding site" evidence="3">
    <location>
        <begin position="200"/>
        <end position="207"/>
    </location>
    <ligand>
        <name>ATP</name>
        <dbReference type="ChEBI" id="CHEBI:30616"/>
    </ligand>
</feature>
<dbReference type="CDD" id="cd01127">
    <property type="entry name" value="TrwB_TraG_TraD_VirD4"/>
    <property type="match status" value="1"/>
</dbReference>
<dbReference type="RefSeq" id="WP_255926637.1">
    <property type="nucleotide sequence ID" value="NZ_JANFNH010000007.1"/>
</dbReference>
<evidence type="ECO:0000256" key="2">
    <source>
        <dbReference type="ARBA" id="ARBA00022840"/>
    </source>
</evidence>
<proteinExistence type="predicted"/>
<keyword evidence="2 3" id="KW-0067">ATP-binding</keyword>
<feature type="domain" description="FtsK" evidence="4">
    <location>
        <begin position="183"/>
        <end position="371"/>
    </location>
</feature>
<evidence type="ECO:0000259" key="4">
    <source>
        <dbReference type="PROSITE" id="PS50901"/>
    </source>
</evidence>
<keyword evidence="1 3" id="KW-0547">Nucleotide-binding</keyword>
<evidence type="ECO:0000256" key="3">
    <source>
        <dbReference type="PROSITE-ProRule" id="PRU00289"/>
    </source>
</evidence>
<evidence type="ECO:0000256" key="1">
    <source>
        <dbReference type="ARBA" id="ARBA00022741"/>
    </source>
</evidence>
<dbReference type="PANTHER" id="PTHR22683">
    <property type="entry name" value="SPORULATION PROTEIN RELATED"/>
    <property type="match status" value="1"/>
</dbReference>
<gene>
    <name evidence="5" type="ORF">NON19_10500</name>
</gene>
<dbReference type="InterPro" id="IPR027417">
    <property type="entry name" value="P-loop_NTPase"/>
</dbReference>
<comment type="caution">
    <text evidence="5">The sequence shown here is derived from an EMBL/GenBank/DDBJ whole genome shotgun (WGS) entry which is preliminary data.</text>
</comment>
<evidence type="ECO:0000313" key="6">
    <source>
        <dbReference type="Proteomes" id="UP001206206"/>
    </source>
</evidence>
<dbReference type="EMBL" id="JANFNH010000007">
    <property type="protein sequence ID" value="MCQ4042454.1"/>
    <property type="molecule type" value="Genomic_DNA"/>
</dbReference>
<dbReference type="Pfam" id="PF01580">
    <property type="entry name" value="FtsK_SpoIIIE"/>
    <property type="match status" value="2"/>
</dbReference>
<dbReference type="PANTHER" id="PTHR22683:SF41">
    <property type="entry name" value="DNA TRANSLOCASE FTSK"/>
    <property type="match status" value="1"/>
</dbReference>
<dbReference type="InterPro" id="IPR002543">
    <property type="entry name" value="FtsK_dom"/>
</dbReference>
<accession>A0ABT1PAQ5</accession>
<dbReference type="SUPFAM" id="SSF52540">
    <property type="entry name" value="P-loop containing nucleoside triphosphate hydrolases"/>
    <property type="match status" value="1"/>
</dbReference>
<dbReference type="Gene3D" id="3.40.50.300">
    <property type="entry name" value="P-loop containing nucleotide triphosphate hydrolases"/>
    <property type="match status" value="1"/>
</dbReference>
<reference evidence="5 6" key="1">
    <citation type="submission" date="2022-06" db="EMBL/GenBank/DDBJ databases">
        <title>Draft genome sequence of type strain Streptomyces rubrisoli DSM 42083.</title>
        <authorList>
            <person name="Duangmal K."/>
            <person name="Klaysubun C."/>
        </authorList>
    </citation>
    <scope>NUCLEOTIDE SEQUENCE [LARGE SCALE GENOMIC DNA]</scope>
    <source>
        <strain evidence="5 6">DSM 42083</strain>
    </source>
</reference>
<organism evidence="5 6">
    <name type="scientific">Streptantibioticus rubrisoli</name>
    <dbReference type="NCBI Taxonomy" id="1387313"/>
    <lineage>
        <taxon>Bacteria</taxon>
        <taxon>Bacillati</taxon>
        <taxon>Actinomycetota</taxon>
        <taxon>Actinomycetes</taxon>
        <taxon>Kitasatosporales</taxon>
        <taxon>Streptomycetaceae</taxon>
        <taxon>Streptantibioticus</taxon>
    </lineage>
</organism>
<dbReference type="InterPro" id="IPR050206">
    <property type="entry name" value="FtsK/SpoIIIE/SftA"/>
</dbReference>
<sequence length="445" mass="48169">MDAHYLWLVVLVLAAVAYLTRRRWEPWLAGRGIDVRSIPWRWYLLGYPATVIRMRLTWRQTCLLNDLSISPRGNRGVLGGLVVQGSALRQIPPRLGLPRPTRGGLVVRIGLHAGQTPSPFYRAVDALAHAWAVYGVRVSSPERGYVVLTVTARDPLAGAATEETERAQPPRLLVARVGRLESGGGWLIDFRMVAHWLVVGATRSGKSTWLGALLVALAGQPVALVGIDCKGGLELSPWLPRLSALAINRKQARSLLDALATELDKRMAVCRIAGVRNIWELSDDERPVPLVLVVDEIAELYLSDGSREARDEVTACSVLLLRLAQLGAALGLHLVVAGQRFGAELGPGVTALRAQLSGRIAHRVNDPTTAEMALGDMAPDAVDAAQMITEHEQGVAITTIGGRWLRARSHMVTTDEARAIAAQHADLRPDFPALVSATAEGIEAE</sequence>
<name>A0ABT1PAQ5_9ACTN</name>
<dbReference type="PROSITE" id="PS50901">
    <property type="entry name" value="FTSK"/>
    <property type="match status" value="1"/>
</dbReference>
<dbReference type="Proteomes" id="UP001206206">
    <property type="component" value="Unassembled WGS sequence"/>
</dbReference>
<protein>
    <submittedName>
        <fullName evidence="5">FtsK/SpoIIIE domain-containing protein</fullName>
    </submittedName>
</protein>